<gene>
    <name evidence="2" type="ORF">NF27_GG00010</name>
</gene>
<dbReference type="EMBL" id="JSWE01000154">
    <property type="protein sequence ID" value="KIE04705.1"/>
    <property type="molecule type" value="Genomic_DNA"/>
</dbReference>
<feature type="transmembrane region" description="Helical" evidence="1">
    <location>
        <begin position="32"/>
        <end position="52"/>
    </location>
</feature>
<comment type="caution">
    <text evidence="2">The sequence shown here is derived from an EMBL/GenBank/DDBJ whole genome shotgun (WGS) entry which is preliminary data.</text>
</comment>
<keyword evidence="1" id="KW-1133">Transmembrane helix</keyword>
<protein>
    <submittedName>
        <fullName evidence="2">Uncharacterized protein</fullName>
    </submittedName>
</protein>
<keyword evidence="1" id="KW-0472">Membrane</keyword>
<evidence type="ECO:0000313" key="2">
    <source>
        <dbReference type="EMBL" id="KIE04705.1"/>
    </source>
</evidence>
<feature type="transmembrane region" description="Helical" evidence="1">
    <location>
        <begin position="106"/>
        <end position="126"/>
    </location>
</feature>
<name>A0A0C1QXG5_9RICK</name>
<dbReference type="RefSeq" id="WP_039457867.1">
    <property type="nucleotide sequence ID" value="NZ_JSWE01000154.1"/>
</dbReference>
<accession>A0A0C1QXG5</accession>
<reference evidence="2 3" key="1">
    <citation type="submission" date="2014-11" db="EMBL/GenBank/DDBJ databases">
        <title>A Rickettsiales Symbiont of Amoebae With Ancient Features.</title>
        <authorList>
            <person name="Schulz F."/>
            <person name="Martijn J."/>
            <person name="Wascher F."/>
            <person name="Kostanjsek R."/>
            <person name="Ettema T.J."/>
            <person name="Horn M."/>
        </authorList>
    </citation>
    <scope>NUCLEOTIDE SEQUENCE [LARGE SCALE GENOMIC DNA]</scope>
    <source>
        <strain evidence="2 3">UWC36</strain>
    </source>
</reference>
<feature type="non-terminal residue" evidence="2">
    <location>
        <position position="136"/>
    </location>
</feature>
<organism evidence="2 3">
    <name type="scientific">Candidatus Jidaibacter acanthamoebae</name>
    <dbReference type="NCBI Taxonomy" id="86105"/>
    <lineage>
        <taxon>Bacteria</taxon>
        <taxon>Pseudomonadati</taxon>
        <taxon>Pseudomonadota</taxon>
        <taxon>Alphaproteobacteria</taxon>
        <taxon>Rickettsiales</taxon>
        <taxon>Candidatus Midichloriaceae</taxon>
        <taxon>Candidatus Jidaibacter</taxon>
    </lineage>
</organism>
<evidence type="ECO:0000313" key="3">
    <source>
        <dbReference type="Proteomes" id="UP000031258"/>
    </source>
</evidence>
<keyword evidence="3" id="KW-1185">Reference proteome</keyword>
<dbReference type="AlphaFoldDB" id="A0A0C1QXG5"/>
<dbReference type="Proteomes" id="UP000031258">
    <property type="component" value="Unassembled WGS sequence"/>
</dbReference>
<proteinExistence type="predicted"/>
<evidence type="ECO:0000256" key="1">
    <source>
        <dbReference type="SAM" id="Phobius"/>
    </source>
</evidence>
<sequence length="136" mass="15332">MLNVNQTRDWNSSLFSQYNFQFGSFIKPTNELSNFNIIVGGVLSIYALSNFLDTWNEKFSKVAKLKKLNIRDVYHILSLSTLIAPLAIITQSSIKFYTDYSSTLHSSLRGNTLYTLFGGAAIMYGVKKPSNLNTTK</sequence>
<keyword evidence="1" id="KW-0812">Transmembrane</keyword>
<feature type="transmembrane region" description="Helical" evidence="1">
    <location>
        <begin position="73"/>
        <end position="94"/>
    </location>
</feature>